<dbReference type="Proteomes" id="UP000433876">
    <property type="component" value="Unassembled WGS sequence"/>
</dbReference>
<feature type="compositionally biased region" description="Low complexity" evidence="1">
    <location>
        <begin position="145"/>
        <end position="158"/>
    </location>
</feature>
<evidence type="ECO:0000256" key="1">
    <source>
        <dbReference type="SAM" id="MobiDB-lite"/>
    </source>
</evidence>
<proteinExistence type="predicted"/>
<organism evidence="2 3">
    <name type="scientific">Sordaria macrospora</name>
    <dbReference type="NCBI Taxonomy" id="5147"/>
    <lineage>
        <taxon>Eukaryota</taxon>
        <taxon>Fungi</taxon>
        <taxon>Dikarya</taxon>
        <taxon>Ascomycota</taxon>
        <taxon>Pezizomycotina</taxon>
        <taxon>Sordariomycetes</taxon>
        <taxon>Sordariomycetidae</taxon>
        <taxon>Sordariales</taxon>
        <taxon>Sordariaceae</taxon>
        <taxon>Sordaria</taxon>
    </lineage>
</organism>
<evidence type="ECO:0000313" key="3">
    <source>
        <dbReference type="Proteomes" id="UP000433876"/>
    </source>
</evidence>
<evidence type="ECO:0000313" key="2">
    <source>
        <dbReference type="EMBL" id="KAA8628980.1"/>
    </source>
</evidence>
<sequence>MWDSPCSFRDVDVLESGRAGHPTGGSRATVTGQWLGSGRSGLASEQQPQAAKFSAGRATELLTFASFSKPLNPPRRSHHHQAPKTPRQDFLQPPSQWVDNTTTFLARRSPPNTLPWVFLAPSSAVSILLPAAASRPLLLPPSTPPALMRPTSSRSSSRPPRPPRSRMLPLPLPPPSTKVFQNDSCDMIETDTRGVCGLDLSCVHI</sequence>
<protein>
    <submittedName>
        <fullName evidence="2">Uncharacterized protein</fullName>
    </submittedName>
</protein>
<reference evidence="2 3" key="1">
    <citation type="submission" date="2017-07" db="EMBL/GenBank/DDBJ databases">
        <title>Genome sequence of the Sordaria macrospora wild type strain R19027.</title>
        <authorList>
            <person name="Nowrousian M."/>
            <person name="Teichert I."/>
            <person name="Kueck U."/>
        </authorList>
    </citation>
    <scope>NUCLEOTIDE SEQUENCE [LARGE SCALE GENOMIC DNA]</scope>
    <source>
        <strain evidence="2 3">R19027</strain>
        <tissue evidence="2">Mycelium</tissue>
    </source>
</reference>
<dbReference type="AlphaFoldDB" id="A0A8S8ZIL2"/>
<feature type="region of interest" description="Disordered" evidence="1">
    <location>
        <begin position="68"/>
        <end position="95"/>
    </location>
</feature>
<feature type="region of interest" description="Disordered" evidence="1">
    <location>
        <begin position="138"/>
        <end position="176"/>
    </location>
</feature>
<feature type="region of interest" description="Disordered" evidence="1">
    <location>
        <begin position="15"/>
        <end position="52"/>
    </location>
</feature>
<name>A0A8S8ZIL2_SORMA</name>
<gene>
    <name evidence="2" type="ORF">SMACR_04716</name>
</gene>
<accession>A0A8S8ZIL2</accession>
<comment type="caution">
    <text evidence="2">The sequence shown here is derived from an EMBL/GenBank/DDBJ whole genome shotgun (WGS) entry which is preliminary data.</text>
</comment>
<dbReference type="EMBL" id="NMPR01000155">
    <property type="protein sequence ID" value="KAA8628980.1"/>
    <property type="molecule type" value="Genomic_DNA"/>
</dbReference>